<sequence length="572" mass="63776">MKRPTSWMILTILLVFITLSSMYLYSERSIAWDDVQSADSINRYLDQMTLEEKVGQLLMPAIREMDGEPVTEMSGDLKKLIQTFKPGGIILFRENVDSRQQLKQLNKSLQKESELPLLISIDQEGGLVTRLPYFPKLSGNMALAATRNSELARETGQVIGAELKQVGIHINFAPSVDVNNNPNNPVIGVRSFGDDPRLVSEMGAAFMNGLHDEGVMAVAKHFPGHGSVNMDSHYVLPVSEQSLDELKQTELVPFQSMIEQSVPGIMTAHITFPNIDSSEFTSRKDGLPIKVPATLSPKIMNELLRKEMGFEGLIFTDSMEMKAIADHFGPGEAAVQAVLAGVDVIVMPDHLKVAYDALIEAVEDERISEKRLDTSVRRILKAKMDWVDPDLKEKPPYQAVQLEKKIAKQSVTLLSDQEELLPLQEPFSGEITLVASDGRNLESMKNALWKYHKKFHIVKLEALKNKNGSLSKDQLKLIEDGDLTVLITDSSTIVGEGDTSWEETVLTEVVRKSKQSILVMVRNPYDYDRLLGVDAAIAQYSDYHPSFQATADLIFGKIKANGELPVKRLNEK</sequence>
<dbReference type="InterPro" id="IPR036962">
    <property type="entry name" value="Glyco_hydro_3_N_sf"/>
</dbReference>
<protein>
    <recommendedName>
        <fullName evidence="3">beta-N-acetylhexosaminidase</fullName>
        <ecNumber evidence="3">3.2.1.52</ecNumber>
    </recommendedName>
</protein>
<dbReference type="RefSeq" id="WP_236333563.1">
    <property type="nucleotide sequence ID" value="NZ_JAKIJS010000001.1"/>
</dbReference>
<evidence type="ECO:0000313" key="7">
    <source>
        <dbReference type="EMBL" id="MCF6137733.1"/>
    </source>
</evidence>
<feature type="domain" description="Glycoside hydrolase family 3 N-terminal" evidence="6">
    <location>
        <begin position="49"/>
        <end position="381"/>
    </location>
</feature>
<dbReference type="InterPro" id="IPR001764">
    <property type="entry name" value="Glyco_hydro_3_N"/>
</dbReference>
<dbReference type="InterPro" id="IPR036881">
    <property type="entry name" value="Glyco_hydro_3_C_sf"/>
</dbReference>
<keyword evidence="5 7" id="KW-0326">Glycosidase</keyword>
<evidence type="ECO:0000313" key="8">
    <source>
        <dbReference type="Proteomes" id="UP001649381"/>
    </source>
</evidence>
<dbReference type="PANTHER" id="PTHR30480">
    <property type="entry name" value="BETA-HEXOSAMINIDASE-RELATED"/>
    <property type="match status" value="1"/>
</dbReference>
<proteinExistence type="inferred from homology"/>
<dbReference type="Pfam" id="PF00933">
    <property type="entry name" value="Glyco_hydro_3"/>
    <property type="match status" value="1"/>
</dbReference>
<dbReference type="PRINTS" id="PR00133">
    <property type="entry name" value="GLHYDRLASE3"/>
</dbReference>
<dbReference type="InterPro" id="IPR050226">
    <property type="entry name" value="NagZ_Beta-hexosaminidase"/>
</dbReference>
<gene>
    <name evidence="7" type="primary">nagZ</name>
    <name evidence="7" type="ORF">L2716_08320</name>
</gene>
<evidence type="ECO:0000256" key="3">
    <source>
        <dbReference type="ARBA" id="ARBA00012663"/>
    </source>
</evidence>
<accession>A0ABS9H1L9</accession>
<keyword evidence="8" id="KW-1185">Reference proteome</keyword>
<keyword evidence="4 7" id="KW-0378">Hydrolase</keyword>
<reference evidence="7 8" key="1">
    <citation type="submission" date="2022-01" db="EMBL/GenBank/DDBJ databases">
        <title>Alkalihalobacillus sp. EGI L200015, a novel bacterium isolated from a salt lake sediment.</title>
        <authorList>
            <person name="Gao L."/>
            <person name="Fang B.-Z."/>
            <person name="Li W.-J."/>
        </authorList>
    </citation>
    <scope>NUCLEOTIDE SEQUENCE [LARGE SCALE GENOMIC DNA]</scope>
    <source>
        <strain evidence="7 8">KCTC 12718</strain>
    </source>
</reference>
<dbReference type="GO" id="GO:0004563">
    <property type="term" value="F:beta-N-acetylhexosaminidase activity"/>
    <property type="evidence" value="ECO:0007669"/>
    <property type="project" value="UniProtKB-EC"/>
</dbReference>
<evidence type="ECO:0000256" key="2">
    <source>
        <dbReference type="ARBA" id="ARBA00005336"/>
    </source>
</evidence>
<dbReference type="PANTHER" id="PTHR30480:SF13">
    <property type="entry name" value="BETA-HEXOSAMINIDASE"/>
    <property type="match status" value="1"/>
</dbReference>
<evidence type="ECO:0000256" key="5">
    <source>
        <dbReference type="ARBA" id="ARBA00023295"/>
    </source>
</evidence>
<dbReference type="EMBL" id="JAKIJS010000001">
    <property type="protein sequence ID" value="MCF6137733.1"/>
    <property type="molecule type" value="Genomic_DNA"/>
</dbReference>
<name>A0ABS9H1L9_9BACL</name>
<comment type="catalytic activity">
    <reaction evidence="1">
        <text>Hydrolysis of terminal non-reducing N-acetyl-D-hexosamine residues in N-acetyl-beta-D-hexosaminides.</text>
        <dbReference type="EC" id="3.2.1.52"/>
    </reaction>
</comment>
<dbReference type="SUPFAM" id="SSF51445">
    <property type="entry name" value="(Trans)glycosidases"/>
    <property type="match status" value="1"/>
</dbReference>
<organism evidence="7 8">
    <name type="scientific">Pseudalkalibacillus berkeleyi</name>
    <dbReference type="NCBI Taxonomy" id="1069813"/>
    <lineage>
        <taxon>Bacteria</taxon>
        <taxon>Bacillati</taxon>
        <taxon>Bacillota</taxon>
        <taxon>Bacilli</taxon>
        <taxon>Bacillales</taxon>
        <taxon>Fictibacillaceae</taxon>
        <taxon>Pseudalkalibacillus</taxon>
    </lineage>
</organism>
<dbReference type="NCBIfam" id="NF003740">
    <property type="entry name" value="PRK05337.1"/>
    <property type="match status" value="1"/>
</dbReference>
<dbReference type="Gene3D" id="3.40.50.1700">
    <property type="entry name" value="Glycoside hydrolase family 3 C-terminal domain"/>
    <property type="match status" value="1"/>
</dbReference>
<evidence type="ECO:0000259" key="6">
    <source>
        <dbReference type="Pfam" id="PF00933"/>
    </source>
</evidence>
<comment type="similarity">
    <text evidence="2">Belongs to the glycosyl hydrolase 3 family.</text>
</comment>
<dbReference type="Proteomes" id="UP001649381">
    <property type="component" value="Unassembled WGS sequence"/>
</dbReference>
<comment type="caution">
    <text evidence="7">The sequence shown here is derived from an EMBL/GenBank/DDBJ whole genome shotgun (WGS) entry which is preliminary data.</text>
</comment>
<dbReference type="InterPro" id="IPR017853">
    <property type="entry name" value="GH"/>
</dbReference>
<dbReference type="Gene3D" id="3.20.20.300">
    <property type="entry name" value="Glycoside hydrolase, family 3, N-terminal domain"/>
    <property type="match status" value="1"/>
</dbReference>
<dbReference type="EC" id="3.2.1.52" evidence="3"/>
<evidence type="ECO:0000256" key="4">
    <source>
        <dbReference type="ARBA" id="ARBA00022801"/>
    </source>
</evidence>
<evidence type="ECO:0000256" key="1">
    <source>
        <dbReference type="ARBA" id="ARBA00001231"/>
    </source>
</evidence>